<sequence>MRLGQHEALELHELGMLKTNCIAKCSMMQSLVNDSQLSQLMQSEVKTARQHLQEIQGLLTQNQGGMTQ</sequence>
<dbReference type="Gene3D" id="1.20.1260.10">
    <property type="match status" value="1"/>
</dbReference>
<keyword evidence="2" id="KW-1185">Reference proteome</keyword>
<name>A0ABW4CDF8_9BACL</name>
<dbReference type="RefSeq" id="WP_380165636.1">
    <property type="nucleotide sequence ID" value="NZ_JBHTNU010000010.1"/>
</dbReference>
<accession>A0ABW4CDF8</accession>
<gene>
    <name evidence="1" type="ORF">ACFQ4Y_11500</name>
</gene>
<keyword evidence="1" id="KW-0946">Virion</keyword>
<dbReference type="InterPro" id="IPR012347">
    <property type="entry name" value="Ferritin-like"/>
</dbReference>
<evidence type="ECO:0000313" key="2">
    <source>
        <dbReference type="Proteomes" id="UP001597282"/>
    </source>
</evidence>
<proteinExistence type="predicted"/>
<dbReference type="Proteomes" id="UP001597282">
    <property type="component" value="Unassembled WGS sequence"/>
</dbReference>
<organism evidence="1 2">
    <name type="scientific">Kroppenstedtia sanguinis</name>
    <dbReference type="NCBI Taxonomy" id="1380684"/>
    <lineage>
        <taxon>Bacteria</taxon>
        <taxon>Bacillati</taxon>
        <taxon>Bacillota</taxon>
        <taxon>Bacilli</taxon>
        <taxon>Bacillales</taxon>
        <taxon>Thermoactinomycetaceae</taxon>
        <taxon>Kroppenstedtia</taxon>
    </lineage>
</organism>
<reference evidence="2" key="1">
    <citation type="journal article" date="2019" name="Int. J. Syst. Evol. Microbiol.">
        <title>The Global Catalogue of Microorganisms (GCM) 10K type strain sequencing project: providing services to taxonomists for standard genome sequencing and annotation.</title>
        <authorList>
            <consortium name="The Broad Institute Genomics Platform"/>
            <consortium name="The Broad Institute Genome Sequencing Center for Infectious Disease"/>
            <person name="Wu L."/>
            <person name="Ma J."/>
        </authorList>
    </citation>
    <scope>NUCLEOTIDE SEQUENCE [LARGE SCALE GENOMIC DNA]</scope>
    <source>
        <strain evidence="2">S1</strain>
    </source>
</reference>
<keyword evidence="1" id="KW-0167">Capsid protein</keyword>
<dbReference type="EMBL" id="JBHTNU010000010">
    <property type="protein sequence ID" value="MFD1427531.1"/>
    <property type="molecule type" value="Genomic_DNA"/>
</dbReference>
<protein>
    <submittedName>
        <fullName evidence="1">Spore coat protein</fullName>
    </submittedName>
</protein>
<evidence type="ECO:0000313" key="1">
    <source>
        <dbReference type="EMBL" id="MFD1427531.1"/>
    </source>
</evidence>
<comment type="caution">
    <text evidence="1">The sequence shown here is derived from an EMBL/GenBank/DDBJ whole genome shotgun (WGS) entry which is preliminary data.</text>
</comment>